<accession>A0A1Q9E1C1</accession>
<protein>
    <recommendedName>
        <fullName evidence="1">RSE1/DDB1/CPSF1 first beta-propeller domain-containing protein</fullName>
    </recommendedName>
</protein>
<gene>
    <name evidence="2" type="ORF">AK812_SmicGene16076</name>
</gene>
<dbReference type="Pfam" id="PF10433">
    <property type="entry name" value="Beta-prop_RSE1_1st"/>
    <property type="match status" value="1"/>
</dbReference>
<organism evidence="2 3">
    <name type="scientific">Symbiodinium microadriaticum</name>
    <name type="common">Dinoflagellate</name>
    <name type="synonym">Zooxanthella microadriatica</name>
    <dbReference type="NCBI Taxonomy" id="2951"/>
    <lineage>
        <taxon>Eukaryota</taxon>
        <taxon>Sar</taxon>
        <taxon>Alveolata</taxon>
        <taxon>Dinophyceae</taxon>
        <taxon>Suessiales</taxon>
        <taxon>Symbiodiniaceae</taxon>
        <taxon>Symbiodinium</taxon>
    </lineage>
</organism>
<feature type="domain" description="RSE1/DDB1/CPSF1 first beta-propeller" evidence="1">
    <location>
        <begin position="15"/>
        <end position="106"/>
    </location>
</feature>
<dbReference type="InterPro" id="IPR018846">
    <property type="entry name" value="Beta-prop_RSE1/DDB1/CPSF1_1st"/>
</dbReference>
<comment type="caution">
    <text evidence="2">The sequence shown here is derived from an EMBL/GenBank/DDBJ whole genome shotgun (WGS) entry which is preliminary data.</text>
</comment>
<keyword evidence="3" id="KW-1185">Reference proteome</keyword>
<evidence type="ECO:0000259" key="1">
    <source>
        <dbReference type="Pfam" id="PF10433"/>
    </source>
</evidence>
<dbReference type="InterPro" id="IPR015943">
    <property type="entry name" value="WD40/YVTN_repeat-like_dom_sf"/>
</dbReference>
<reference evidence="2 3" key="1">
    <citation type="submission" date="2016-02" db="EMBL/GenBank/DDBJ databases">
        <title>Genome analysis of coral dinoflagellate symbionts highlights evolutionary adaptations to a symbiotic lifestyle.</title>
        <authorList>
            <person name="Aranda M."/>
            <person name="Li Y."/>
            <person name="Liew Y.J."/>
            <person name="Baumgarten S."/>
            <person name="Simakov O."/>
            <person name="Wilson M."/>
            <person name="Piel J."/>
            <person name="Ashoor H."/>
            <person name="Bougouffa S."/>
            <person name="Bajic V.B."/>
            <person name="Ryu T."/>
            <person name="Ravasi T."/>
            <person name="Bayer T."/>
            <person name="Micklem G."/>
            <person name="Kim H."/>
            <person name="Bhak J."/>
            <person name="Lajeunesse T.C."/>
            <person name="Voolstra C.R."/>
        </authorList>
    </citation>
    <scope>NUCLEOTIDE SEQUENCE [LARGE SCALE GENOMIC DNA]</scope>
    <source>
        <strain evidence="2 3">CCMP2467</strain>
    </source>
</reference>
<evidence type="ECO:0000313" key="2">
    <source>
        <dbReference type="EMBL" id="OLQ01189.1"/>
    </source>
</evidence>
<dbReference type="OrthoDB" id="433457at2759"/>
<evidence type="ECO:0000313" key="3">
    <source>
        <dbReference type="Proteomes" id="UP000186817"/>
    </source>
</evidence>
<proteinExistence type="predicted"/>
<sequence length="115" mass="12580">MSFGVFQQLAPSAVVDCSTFASFTSPDASNLVLCRGDRLEVYHLLQKQNRLRLAFATNLAGRVEALATIRPRPGAPENLVILFRRASYLVVVRYEQALGSIQTCGQHLLISSAVS</sequence>
<dbReference type="Gene3D" id="2.130.10.10">
    <property type="entry name" value="YVTN repeat-like/Quinoprotein amine dehydrogenase"/>
    <property type="match status" value="1"/>
</dbReference>
<dbReference type="EMBL" id="LSRX01000302">
    <property type="protein sequence ID" value="OLQ01189.1"/>
    <property type="molecule type" value="Genomic_DNA"/>
</dbReference>
<dbReference type="Proteomes" id="UP000186817">
    <property type="component" value="Unassembled WGS sequence"/>
</dbReference>
<dbReference type="AlphaFoldDB" id="A0A1Q9E1C1"/>
<name>A0A1Q9E1C1_SYMMI</name>